<dbReference type="Proteomes" id="UP000199220">
    <property type="component" value="Unassembled WGS sequence"/>
</dbReference>
<dbReference type="AlphaFoldDB" id="A0A1H5H7W6"/>
<proteinExistence type="predicted"/>
<sequence>MPDLIIVTGELGETERDRARQAVGSHEVLFVPDLADVSAELGRAAVIVGPVGPDQLRAACSLRWVHSWIAGPNSQLSEEMRASDVILTSSAGNGGVPLAEHAMMMMLMLDRDAPRWLRAQEERRWDRHVHGELLGQTVGIIGLGNAGADLARKAKAFGMRTLAVRRRAEVQDPDVDQVFTPGNLHAMLRQSDFVVVTAPLTPQTRGMFGPDEFAAMPDHSFFVCISRGGIADDTALLNALRTGSIAGAGIDAHGVEPLPEESEFWDMPHVILTPHNGATTPGTRRRGVDIMLENLRRYRDGEPLLNVVDKAHGY</sequence>
<evidence type="ECO:0000256" key="2">
    <source>
        <dbReference type="ARBA" id="ARBA00023027"/>
    </source>
</evidence>
<organism evidence="4 5">
    <name type="scientific">Ruania alba</name>
    <dbReference type="NCBI Taxonomy" id="648782"/>
    <lineage>
        <taxon>Bacteria</taxon>
        <taxon>Bacillati</taxon>
        <taxon>Actinomycetota</taxon>
        <taxon>Actinomycetes</taxon>
        <taxon>Micrococcales</taxon>
        <taxon>Ruaniaceae</taxon>
        <taxon>Ruania</taxon>
    </lineage>
</organism>
<dbReference type="PANTHER" id="PTHR43333">
    <property type="entry name" value="2-HACID_DH_C DOMAIN-CONTAINING PROTEIN"/>
    <property type="match status" value="1"/>
</dbReference>
<gene>
    <name evidence="4" type="ORF">SAMN04488554_1864</name>
</gene>
<dbReference type="STRING" id="648782.SAMN04488554_1864"/>
<evidence type="ECO:0000313" key="5">
    <source>
        <dbReference type="Proteomes" id="UP000199220"/>
    </source>
</evidence>
<feature type="domain" description="D-isomer specific 2-hydroxyacid dehydrogenase NAD-binding" evidence="3">
    <location>
        <begin position="103"/>
        <end position="277"/>
    </location>
</feature>
<keyword evidence="1" id="KW-0560">Oxidoreductase</keyword>
<evidence type="ECO:0000256" key="1">
    <source>
        <dbReference type="ARBA" id="ARBA00023002"/>
    </source>
</evidence>
<dbReference type="RefSeq" id="WP_089772655.1">
    <property type="nucleotide sequence ID" value="NZ_FNTX01000001.1"/>
</dbReference>
<dbReference type="GO" id="GO:0016491">
    <property type="term" value="F:oxidoreductase activity"/>
    <property type="evidence" value="ECO:0007669"/>
    <property type="project" value="UniProtKB-KW"/>
</dbReference>
<dbReference type="CDD" id="cd05300">
    <property type="entry name" value="2-Hacid_dh_1"/>
    <property type="match status" value="1"/>
</dbReference>
<dbReference type="PANTHER" id="PTHR43333:SF1">
    <property type="entry name" value="D-ISOMER SPECIFIC 2-HYDROXYACID DEHYDROGENASE NAD-BINDING DOMAIN-CONTAINING PROTEIN"/>
    <property type="match status" value="1"/>
</dbReference>
<reference evidence="5" key="1">
    <citation type="submission" date="2016-10" db="EMBL/GenBank/DDBJ databases">
        <authorList>
            <person name="Varghese N."/>
            <person name="Submissions S."/>
        </authorList>
    </citation>
    <scope>NUCLEOTIDE SEQUENCE [LARGE SCALE GENOMIC DNA]</scope>
    <source>
        <strain evidence="5">DSM 21368</strain>
    </source>
</reference>
<dbReference type="Pfam" id="PF02826">
    <property type="entry name" value="2-Hacid_dh_C"/>
    <property type="match status" value="1"/>
</dbReference>
<dbReference type="InterPro" id="IPR006140">
    <property type="entry name" value="D-isomer_DH_NAD-bd"/>
</dbReference>
<dbReference type="SUPFAM" id="SSF52283">
    <property type="entry name" value="Formate/glycerate dehydrogenase catalytic domain-like"/>
    <property type="match status" value="1"/>
</dbReference>
<dbReference type="EMBL" id="FNTX01000001">
    <property type="protein sequence ID" value="SEE23338.1"/>
    <property type="molecule type" value="Genomic_DNA"/>
</dbReference>
<dbReference type="InterPro" id="IPR036291">
    <property type="entry name" value="NAD(P)-bd_dom_sf"/>
</dbReference>
<protein>
    <submittedName>
        <fullName evidence="4">Phosphoglycerate dehydrogenase</fullName>
    </submittedName>
</protein>
<dbReference type="SUPFAM" id="SSF51735">
    <property type="entry name" value="NAD(P)-binding Rossmann-fold domains"/>
    <property type="match status" value="1"/>
</dbReference>
<dbReference type="Gene3D" id="3.40.50.720">
    <property type="entry name" value="NAD(P)-binding Rossmann-like Domain"/>
    <property type="match status" value="2"/>
</dbReference>
<dbReference type="GO" id="GO:0051287">
    <property type="term" value="F:NAD binding"/>
    <property type="evidence" value="ECO:0007669"/>
    <property type="project" value="InterPro"/>
</dbReference>
<keyword evidence="5" id="KW-1185">Reference proteome</keyword>
<dbReference type="OrthoDB" id="4324715at2"/>
<accession>A0A1H5H7W6</accession>
<evidence type="ECO:0000259" key="3">
    <source>
        <dbReference type="Pfam" id="PF02826"/>
    </source>
</evidence>
<name>A0A1H5H7W6_9MICO</name>
<evidence type="ECO:0000313" key="4">
    <source>
        <dbReference type="EMBL" id="SEE23338.1"/>
    </source>
</evidence>
<keyword evidence="2" id="KW-0520">NAD</keyword>